<organism evidence="3">
    <name type="scientific">uncultured Solirubrobacteraceae bacterium</name>
    <dbReference type="NCBI Taxonomy" id="1162706"/>
    <lineage>
        <taxon>Bacteria</taxon>
        <taxon>Bacillati</taxon>
        <taxon>Actinomycetota</taxon>
        <taxon>Thermoleophilia</taxon>
        <taxon>Solirubrobacterales</taxon>
        <taxon>Solirubrobacteraceae</taxon>
        <taxon>environmental samples</taxon>
    </lineage>
</organism>
<reference evidence="3" key="1">
    <citation type="submission" date="2020-02" db="EMBL/GenBank/DDBJ databases">
        <authorList>
            <person name="Meier V. D."/>
        </authorList>
    </citation>
    <scope>NUCLEOTIDE SEQUENCE</scope>
    <source>
        <strain evidence="3">AVDCRST_MAG13</strain>
    </source>
</reference>
<accession>A0A6J4STZ4</accession>
<gene>
    <name evidence="3" type="ORF">AVDCRST_MAG13-2491</name>
</gene>
<feature type="non-terminal residue" evidence="3">
    <location>
        <position position="114"/>
    </location>
</feature>
<feature type="domain" description="Response regulatory" evidence="2">
    <location>
        <begin position="16"/>
        <end position="114"/>
    </location>
</feature>
<sequence>MRRAATRARGDAGRLRILLVEDSADYAHLVALALDGMDVRHAASLTAARRLLEGPGPRPDVVLADLHLPDGEGRTVVAGLVAAAGAAPVVGLSGSTDPALVAGAVRAGAAGFVP</sequence>
<evidence type="ECO:0000256" key="1">
    <source>
        <dbReference type="PROSITE-ProRule" id="PRU00169"/>
    </source>
</evidence>
<dbReference type="Pfam" id="PF00072">
    <property type="entry name" value="Response_reg"/>
    <property type="match status" value="1"/>
</dbReference>
<dbReference type="CDD" id="cd00156">
    <property type="entry name" value="REC"/>
    <property type="match status" value="1"/>
</dbReference>
<evidence type="ECO:0000313" key="3">
    <source>
        <dbReference type="EMBL" id="CAA9505222.1"/>
    </source>
</evidence>
<proteinExistence type="predicted"/>
<feature type="modified residue" description="4-aspartylphosphate" evidence="1">
    <location>
        <position position="65"/>
    </location>
</feature>
<dbReference type="PROSITE" id="PS50110">
    <property type="entry name" value="RESPONSE_REGULATORY"/>
    <property type="match status" value="1"/>
</dbReference>
<dbReference type="SUPFAM" id="SSF52172">
    <property type="entry name" value="CheY-like"/>
    <property type="match status" value="1"/>
</dbReference>
<dbReference type="SMART" id="SM00448">
    <property type="entry name" value="REC"/>
    <property type="match status" value="1"/>
</dbReference>
<dbReference type="InterPro" id="IPR011006">
    <property type="entry name" value="CheY-like_superfamily"/>
</dbReference>
<evidence type="ECO:0000259" key="2">
    <source>
        <dbReference type="PROSITE" id="PS50110"/>
    </source>
</evidence>
<dbReference type="Gene3D" id="3.40.50.2300">
    <property type="match status" value="1"/>
</dbReference>
<dbReference type="GO" id="GO:0000160">
    <property type="term" value="P:phosphorelay signal transduction system"/>
    <property type="evidence" value="ECO:0007669"/>
    <property type="project" value="InterPro"/>
</dbReference>
<dbReference type="EMBL" id="CADCVO010000396">
    <property type="protein sequence ID" value="CAA9505222.1"/>
    <property type="molecule type" value="Genomic_DNA"/>
</dbReference>
<keyword evidence="1" id="KW-0597">Phosphoprotein</keyword>
<dbReference type="AlphaFoldDB" id="A0A6J4STZ4"/>
<protein>
    <recommendedName>
        <fullName evidence="2">Response regulatory domain-containing protein</fullName>
    </recommendedName>
</protein>
<name>A0A6J4STZ4_9ACTN</name>
<dbReference type="InterPro" id="IPR001789">
    <property type="entry name" value="Sig_transdc_resp-reg_receiver"/>
</dbReference>